<proteinExistence type="predicted"/>
<dbReference type="RefSeq" id="WP_167344559.1">
    <property type="nucleotide sequence ID" value="NZ_CBDRBU010000027.1"/>
</dbReference>
<dbReference type="EMBL" id="RKHY01000001">
    <property type="protein sequence ID" value="ROS43650.1"/>
    <property type="molecule type" value="Genomic_DNA"/>
</dbReference>
<keyword evidence="3" id="KW-1185">Reference proteome</keyword>
<reference evidence="2 3" key="1">
    <citation type="submission" date="2018-11" db="EMBL/GenBank/DDBJ databases">
        <title>Sequencing the genomes of 1000 actinobacteria strains.</title>
        <authorList>
            <person name="Klenk H.-P."/>
        </authorList>
    </citation>
    <scope>NUCLEOTIDE SEQUENCE [LARGE SCALE GENOMIC DNA]</scope>
    <source>
        <strain evidence="2 3">DSM 44348</strain>
    </source>
</reference>
<sequence>MTTSPFEPDPYLGEERIAAADPGPGAPEPAPGFGPRGGNEEDEHRGETADQEREDS</sequence>
<accession>A0A3N2H5M9</accession>
<evidence type="ECO:0000313" key="3">
    <source>
        <dbReference type="Proteomes" id="UP000274843"/>
    </source>
</evidence>
<evidence type="ECO:0000256" key="1">
    <source>
        <dbReference type="SAM" id="MobiDB-lite"/>
    </source>
</evidence>
<name>A0A3N2H5M9_9PSEU</name>
<evidence type="ECO:0000313" key="2">
    <source>
        <dbReference type="EMBL" id="ROS43650.1"/>
    </source>
</evidence>
<dbReference type="GeneID" id="301849336"/>
<organism evidence="2 3">
    <name type="scientific">Amycolatopsis thermoflava</name>
    <dbReference type="NCBI Taxonomy" id="84480"/>
    <lineage>
        <taxon>Bacteria</taxon>
        <taxon>Bacillati</taxon>
        <taxon>Actinomycetota</taxon>
        <taxon>Actinomycetes</taxon>
        <taxon>Pseudonocardiales</taxon>
        <taxon>Pseudonocardiaceae</taxon>
        <taxon>Amycolatopsis</taxon>
        <taxon>Amycolatopsis methanolica group</taxon>
    </lineage>
</organism>
<gene>
    <name evidence="2" type="ORF">EDD35_6070</name>
</gene>
<dbReference type="AlphaFoldDB" id="A0A3N2H5M9"/>
<feature type="compositionally biased region" description="Basic and acidic residues" evidence="1">
    <location>
        <begin position="38"/>
        <end position="56"/>
    </location>
</feature>
<protein>
    <submittedName>
        <fullName evidence="2">Uncharacterized protein</fullName>
    </submittedName>
</protein>
<feature type="region of interest" description="Disordered" evidence="1">
    <location>
        <begin position="1"/>
        <end position="56"/>
    </location>
</feature>
<comment type="caution">
    <text evidence="2">The sequence shown here is derived from an EMBL/GenBank/DDBJ whole genome shotgun (WGS) entry which is preliminary data.</text>
</comment>
<dbReference type="Proteomes" id="UP000274843">
    <property type="component" value="Unassembled WGS sequence"/>
</dbReference>